<dbReference type="NCBIfam" id="TIGR01359">
    <property type="entry name" value="UMP_CMP_kin_fam"/>
    <property type="match status" value="1"/>
</dbReference>
<keyword evidence="3 9" id="KW-0547">Nucleotide-binding</keyword>
<dbReference type="OrthoDB" id="442176at2759"/>
<evidence type="ECO:0000256" key="2">
    <source>
        <dbReference type="ARBA" id="ARBA00022679"/>
    </source>
</evidence>
<feature type="binding site" evidence="9">
    <location>
        <begin position="51"/>
        <end position="56"/>
    </location>
    <ligand>
        <name>ATP</name>
        <dbReference type="ChEBI" id="CHEBI:30616"/>
    </ligand>
</feature>
<dbReference type="InterPro" id="IPR027417">
    <property type="entry name" value="P-loop_NTPase"/>
</dbReference>
<dbReference type="CDD" id="cd01428">
    <property type="entry name" value="ADK"/>
    <property type="match status" value="1"/>
</dbReference>
<reference evidence="11 12" key="1">
    <citation type="journal article" date="2019" name="Sci. Rep.">
        <title>Comparative genomics of chytrid fungi reveal insights into the obligate biotrophic and pathogenic lifestyle of Synchytrium endobioticum.</title>
        <authorList>
            <person name="van de Vossenberg B.T.L.H."/>
            <person name="Warris S."/>
            <person name="Nguyen H.D.T."/>
            <person name="van Gent-Pelzer M.P.E."/>
            <person name="Joly D.L."/>
            <person name="van de Geest H.C."/>
            <person name="Bonants P.J.M."/>
            <person name="Smith D.S."/>
            <person name="Levesque C.A."/>
            <person name="van der Lee T.A.J."/>
        </authorList>
    </citation>
    <scope>NUCLEOTIDE SEQUENCE [LARGE SCALE GENOMIC DNA]</scope>
    <source>
        <strain evidence="11 12">JEL517</strain>
    </source>
</reference>
<dbReference type="GO" id="GO:0006221">
    <property type="term" value="P:pyrimidine nucleotide biosynthetic process"/>
    <property type="evidence" value="ECO:0007669"/>
    <property type="project" value="UniProtKB-UniRule"/>
</dbReference>
<feature type="binding site" evidence="9">
    <location>
        <begin position="99"/>
        <end position="101"/>
    </location>
    <ligand>
        <name>a ribonucleoside 5'-phosphate</name>
        <dbReference type="ChEBI" id="CHEBI:58043"/>
    </ligand>
</feature>
<dbReference type="HAMAP" id="MF_00235">
    <property type="entry name" value="Adenylate_kinase_Adk"/>
    <property type="match status" value="1"/>
</dbReference>
<keyword evidence="12" id="KW-1185">Reference proteome</keyword>
<dbReference type="HAMAP" id="MF_03172">
    <property type="entry name" value="Adenylate_kinase_UMP_CMP_kin"/>
    <property type="match status" value="1"/>
</dbReference>
<feature type="region of interest" description="Disordered" evidence="10">
    <location>
        <begin position="1"/>
        <end position="24"/>
    </location>
</feature>
<evidence type="ECO:0000256" key="5">
    <source>
        <dbReference type="ARBA" id="ARBA00022840"/>
    </source>
</evidence>
<dbReference type="AlphaFoldDB" id="A0A507C413"/>
<dbReference type="GO" id="GO:0005737">
    <property type="term" value="C:cytoplasm"/>
    <property type="evidence" value="ECO:0007669"/>
    <property type="project" value="UniProtKB-SubCell"/>
</dbReference>
<comment type="cofactor">
    <cofactor evidence="9">
        <name>Mg(2+)</name>
        <dbReference type="ChEBI" id="CHEBI:18420"/>
    </cofactor>
    <text evidence="9">Binds 1 Mg(2+) ion per monomer.</text>
</comment>
<dbReference type="SUPFAM" id="SSF52540">
    <property type="entry name" value="P-loop containing nucleoside triphosphate hydrolases"/>
    <property type="match status" value="1"/>
</dbReference>
<dbReference type="PANTHER" id="PTHR23359">
    <property type="entry name" value="NUCLEOTIDE KINASE"/>
    <property type="match status" value="1"/>
</dbReference>
<evidence type="ECO:0000256" key="1">
    <source>
        <dbReference type="ARBA" id="ARBA00022490"/>
    </source>
</evidence>
<evidence type="ECO:0000313" key="12">
    <source>
        <dbReference type="Proteomes" id="UP000319731"/>
    </source>
</evidence>
<keyword evidence="2 9" id="KW-0808">Transferase</keyword>
<evidence type="ECO:0000256" key="10">
    <source>
        <dbReference type="SAM" id="MobiDB-lite"/>
    </source>
</evidence>
<evidence type="ECO:0000256" key="3">
    <source>
        <dbReference type="ARBA" id="ARBA00022741"/>
    </source>
</evidence>
<comment type="subcellular location">
    <subcellularLocation>
        <location evidence="9">Cytoplasm</location>
    </subcellularLocation>
    <subcellularLocation>
        <location evidence="9">Nucleus</location>
    </subcellularLocation>
    <text evidence="9">Predominantly cytoplasmic.</text>
</comment>
<comment type="domain">
    <text evidence="9">Consists of three domains, a large central CORE domain and two small peripheral domains, NMPbind and LID, which undergo movements during catalysis. The LID domain closes over the site of phosphoryl transfer upon ATP binding. Assembling and dissambling the active center during each catalytic cycle provides an effective means to prevent ATP hydrolysis.</text>
</comment>
<dbReference type="InterPro" id="IPR033690">
    <property type="entry name" value="Adenylat_kinase_CS"/>
</dbReference>
<organism evidence="11 12">
    <name type="scientific">Synchytrium microbalum</name>
    <dbReference type="NCBI Taxonomy" id="1806994"/>
    <lineage>
        <taxon>Eukaryota</taxon>
        <taxon>Fungi</taxon>
        <taxon>Fungi incertae sedis</taxon>
        <taxon>Chytridiomycota</taxon>
        <taxon>Chytridiomycota incertae sedis</taxon>
        <taxon>Chytridiomycetes</taxon>
        <taxon>Synchytriales</taxon>
        <taxon>Synchytriaceae</taxon>
        <taxon>Synchytrium</taxon>
    </lineage>
</organism>
<protein>
    <recommendedName>
        <fullName evidence="9">Uridylate kinase</fullName>
        <shortName evidence="9">UK</shortName>
        <ecNumber evidence="9">2.7.4.14</ecNumber>
    </recommendedName>
    <alternativeName>
        <fullName evidence="9">ATP:UMP phosphotransferase</fullName>
    </alternativeName>
    <alternativeName>
        <fullName evidence="9">Deoxycytidylate kinase</fullName>
        <shortName evidence="9">CK</shortName>
        <shortName evidence="9">dCMP kinase</shortName>
    </alternativeName>
    <alternativeName>
        <fullName evidence="9">Uridine monophosphate kinase</fullName>
        <shortName evidence="9">UMP kinase</shortName>
        <shortName evidence="9">UMPK</shortName>
    </alternativeName>
</protein>
<dbReference type="STRING" id="1806994.A0A507C413"/>
<evidence type="ECO:0000256" key="9">
    <source>
        <dbReference type="HAMAP-Rule" id="MF_03172"/>
    </source>
</evidence>
<keyword evidence="1 9" id="KW-0963">Cytoplasm</keyword>
<dbReference type="RefSeq" id="XP_031026139.1">
    <property type="nucleotide sequence ID" value="XM_031167813.1"/>
</dbReference>
<dbReference type="Proteomes" id="UP000319731">
    <property type="component" value="Unassembled WGS sequence"/>
</dbReference>
<dbReference type="EMBL" id="QEAO01000007">
    <property type="protein sequence ID" value="TPX35707.1"/>
    <property type="molecule type" value="Genomic_DNA"/>
</dbReference>
<dbReference type="InterPro" id="IPR000850">
    <property type="entry name" value="Adenylat/UMP-CMP_kin"/>
</dbReference>
<proteinExistence type="inferred from homology"/>
<dbReference type="InterPro" id="IPR006266">
    <property type="entry name" value="UMP_CMP_kinase"/>
</dbReference>
<feature type="compositionally biased region" description="Basic and acidic residues" evidence="10">
    <location>
        <begin position="1"/>
        <end position="23"/>
    </location>
</feature>
<feature type="binding site" evidence="9">
    <location>
        <position position="171"/>
    </location>
    <ligand>
        <name>a ribonucleoside 5'-phosphate</name>
        <dbReference type="ChEBI" id="CHEBI:58043"/>
    </ligand>
</feature>
<name>A0A507C413_9FUNG</name>
<feature type="binding site" evidence="9">
    <location>
        <begin position="127"/>
        <end position="130"/>
    </location>
    <ligand>
        <name>a ribonucleoside 5'-phosphate</name>
        <dbReference type="ChEBI" id="CHEBI:58043"/>
    </ligand>
</feature>
<dbReference type="GO" id="GO:0005634">
    <property type="term" value="C:nucleus"/>
    <property type="evidence" value="ECO:0007669"/>
    <property type="project" value="UniProtKB-SubCell"/>
</dbReference>
<dbReference type="GO" id="GO:0005524">
    <property type="term" value="F:ATP binding"/>
    <property type="evidence" value="ECO:0007669"/>
    <property type="project" value="UniProtKB-KW"/>
</dbReference>
<sequence length="234" mass="26323">MHFPKSWKDWGHHKKEASDKMTTTDDASETFKSFTPQTDGTTVVFVLGGPGAGKGTQCERLVRDFGFVHLSAGDLLRAERERPGSQYGDLINNTIKEGKIVPSHITIGLLYNAMKNESDKLRFLIDGFPRALDQALSFEEHVCKAKSILYLDCSEQVMLQRLLKRSETSGRVDDNIESIKKRFVTFQETSYPVVEHYRQLSKVKTVGCEKDVDAVYDDVKAAVAEVLAETTEKK</sequence>
<feature type="binding site" evidence="9">
    <location>
        <position position="77"/>
    </location>
    <ligand>
        <name>a ribonucleoside 5'-phosphate</name>
        <dbReference type="ChEBI" id="CHEBI:58043"/>
    </ligand>
</feature>
<evidence type="ECO:0000256" key="7">
    <source>
        <dbReference type="ARBA" id="ARBA00023242"/>
    </source>
</evidence>
<dbReference type="FunFam" id="3.40.50.300:FF:000315">
    <property type="entry name" value="Adenylate kinase 1"/>
    <property type="match status" value="1"/>
</dbReference>
<evidence type="ECO:0000256" key="4">
    <source>
        <dbReference type="ARBA" id="ARBA00022777"/>
    </source>
</evidence>
<feature type="region of interest" description="NMPbind" evidence="9">
    <location>
        <begin position="71"/>
        <end position="101"/>
    </location>
</feature>
<evidence type="ECO:0000256" key="8">
    <source>
        <dbReference type="ARBA" id="ARBA00048116"/>
    </source>
</evidence>
<dbReference type="GeneID" id="42003110"/>
<comment type="catalytic activity">
    <reaction evidence="8 9">
        <text>UMP + ATP = UDP + ADP</text>
        <dbReference type="Rhea" id="RHEA:24400"/>
        <dbReference type="ChEBI" id="CHEBI:30616"/>
        <dbReference type="ChEBI" id="CHEBI:57865"/>
        <dbReference type="ChEBI" id="CHEBI:58223"/>
        <dbReference type="ChEBI" id="CHEBI:456216"/>
        <dbReference type="EC" id="2.7.4.14"/>
    </reaction>
</comment>
<feature type="binding site" evidence="9">
    <location>
        <position position="165"/>
    </location>
    <ligand>
        <name>ATP</name>
        <dbReference type="ChEBI" id="CHEBI:30616"/>
    </ligand>
</feature>
<gene>
    <name evidence="11" type="ORF">SmJEL517_g01885</name>
</gene>
<feature type="binding site" evidence="9">
    <location>
        <position position="210"/>
    </location>
    <ligand>
        <name>ATP</name>
        <dbReference type="ChEBI" id="CHEBI:30616"/>
    </ligand>
</feature>
<dbReference type="EC" id="2.7.4.14" evidence="9"/>
<accession>A0A507C413</accession>
<keyword evidence="5 9" id="KW-0067">ATP-binding</keyword>
<dbReference type="Gene3D" id="3.40.50.300">
    <property type="entry name" value="P-loop containing nucleotide triphosphate hydrolases"/>
    <property type="match status" value="1"/>
</dbReference>
<evidence type="ECO:0000313" key="11">
    <source>
        <dbReference type="EMBL" id="TPX35707.1"/>
    </source>
</evidence>
<keyword evidence="6 9" id="KW-0665">Pyrimidine biosynthesis</keyword>
<comment type="subunit">
    <text evidence="9">Monomer.</text>
</comment>
<comment type="similarity">
    <text evidence="9">Belongs to the adenylate kinase family. UMP-CMP kinase subfamily.</text>
</comment>
<feature type="binding site" evidence="9">
    <location>
        <position position="134"/>
    </location>
    <ligand>
        <name>a ribonucleoside 5'-phosphate</name>
        <dbReference type="ChEBI" id="CHEBI:58043"/>
    </ligand>
</feature>
<keyword evidence="4 9" id="KW-0418">Kinase</keyword>
<dbReference type="Pfam" id="PF00406">
    <property type="entry name" value="ADK"/>
    <property type="match status" value="1"/>
</dbReference>
<keyword evidence="7 9" id="KW-0539">Nucleus</keyword>
<comment type="function">
    <text evidence="9">Catalyzes the phosphorylation of pyrimidine nucleoside monophosphates at the expense of ATP. Plays an important role in de novo pyrimidine nucleotide biosynthesis. Has preference for UMP and dUMP as phosphate acceptors, but can also use CMP, dCMP and AMP.</text>
</comment>
<comment type="caution">
    <text evidence="11">The sequence shown here is derived from an EMBL/GenBank/DDBJ whole genome shotgun (WGS) entry which is preliminary data.</text>
</comment>
<evidence type="ECO:0000256" key="6">
    <source>
        <dbReference type="ARBA" id="ARBA00022975"/>
    </source>
</evidence>
<dbReference type="PRINTS" id="PR00094">
    <property type="entry name" value="ADENYLTKNASE"/>
</dbReference>
<feature type="binding site" evidence="9">
    <location>
        <position position="182"/>
    </location>
    <ligand>
        <name>a ribonucleoside 5'-phosphate</name>
        <dbReference type="ChEBI" id="CHEBI:58043"/>
    </ligand>
</feature>
<dbReference type="GO" id="GO:0006207">
    <property type="term" value="P:'de novo' pyrimidine nucleobase biosynthetic process"/>
    <property type="evidence" value="ECO:0007669"/>
    <property type="project" value="InterPro"/>
</dbReference>
<dbReference type="GO" id="GO:0033862">
    <property type="term" value="F:UMP kinase activity"/>
    <property type="evidence" value="ECO:0007669"/>
    <property type="project" value="RHEA"/>
</dbReference>
<feature type="region of interest" description="LID" evidence="9">
    <location>
        <begin position="164"/>
        <end position="174"/>
    </location>
</feature>
<dbReference type="PROSITE" id="PS00113">
    <property type="entry name" value="ADENYLATE_KINASE"/>
    <property type="match status" value="1"/>
</dbReference>